<dbReference type="InterPro" id="IPR019467">
    <property type="entry name" value="Hat1_N"/>
</dbReference>
<protein>
    <recommendedName>
        <fullName evidence="4">Histone acetyltransferase type B catalytic subunit</fullName>
        <ecNumber evidence="3">2.3.1.48</ecNumber>
    </recommendedName>
</protein>
<evidence type="ECO:0000256" key="4">
    <source>
        <dbReference type="ARBA" id="ARBA00021268"/>
    </source>
</evidence>
<name>A0A0N5CP55_THECL</name>
<keyword evidence="7" id="KW-0012">Acyltransferase</keyword>
<keyword evidence="6" id="KW-0539">Nucleus</keyword>
<evidence type="ECO:0000256" key="8">
    <source>
        <dbReference type="ARBA" id="ARBA00048017"/>
    </source>
</evidence>
<dbReference type="GO" id="GO:0042393">
    <property type="term" value="F:histone binding"/>
    <property type="evidence" value="ECO:0007669"/>
    <property type="project" value="InterPro"/>
</dbReference>
<dbReference type="EC" id="2.3.1.48" evidence="3"/>
<dbReference type="Gene3D" id="1.10.10.390">
    <property type="match status" value="1"/>
</dbReference>
<dbReference type="OrthoDB" id="10253098at2759"/>
<dbReference type="Gene3D" id="3.40.630.30">
    <property type="match status" value="1"/>
</dbReference>
<gene>
    <name evidence="11" type="ORF">TCLT_LOCUS1988</name>
</gene>
<dbReference type="InterPro" id="IPR037113">
    <property type="entry name" value="Hat1_N_sf"/>
</dbReference>
<dbReference type="STRING" id="103827.A0A0N5CP55"/>
<reference evidence="13" key="1">
    <citation type="submission" date="2017-02" db="UniProtKB">
        <authorList>
            <consortium name="WormBaseParasite"/>
        </authorList>
    </citation>
    <scope>IDENTIFICATION</scope>
</reference>
<dbReference type="GO" id="GO:0000781">
    <property type="term" value="C:chromosome, telomeric region"/>
    <property type="evidence" value="ECO:0007669"/>
    <property type="project" value="GOC"/>
</dbReference>
<dbReference type="InterPro" id="IPR016181">
    <property type="entry name" value="Acyl_CoA_acyltransferase"/>
</dbReference>
<evidence type="ECO:0000256" key="3">
    <source>
        <dbReference type="ARBA" id="ARBA00013184"/>
    </source>
</evidence>
<evidence type="ECO:0000256" key="7">
    <source>
        <dbReference type="ARBA" id="ARBA00023315"/>
    </source>
</evidence>
<organism evidence="13">
    <name type="scientific">Thelazia callipaeda</name>
    <name type="common">Oriental eyeworm</name>
    <name type="synonym">Parasitic nematode</name>
    <dbReference type="NCBI Taxonomy" id="103827"/>
    <lineage>
        <taxon>Eukaryota</taxon>
        <taxon>Metazoa</taxon>
        <taxon>Ecdysozoa</taxon>
        <taxon>Nematoda</taxon>
        <taxon>Chromadorea</taxon>
        <taxon>Rhabditida</taxon>
        <taxon>Spirurina</taxon>
        <taxon>Spiruromorpha</taxon>
        <taxon>Thelazioidea</taxon>
        <taxon>Thelaziidae</taxon>
        <taxon>Thelazia</taxon>
    </lineage>
</organism>
<dbReference type="InterPro" id="IPR017380">
    <property type="entry name" value="Hist_AcTrfase_B-typ_cat-su"/>
</dbReference>
<dbReference type="InterPro" id="IPR048776">
    <property type="entry name" value="HAT1_C"/>
</dbReference>
<evidence type="ECO:0000256" key="6">
    <source>
        <dbReference type="ARBA" id="ARBA00023242"/>
    </source>
</evidence>
<evidence type="ECO:0000313" key="12">
    <source>
        <dbReference type="Proteomes" id="UP000276776"/>
    </source>
</evidence>
<dbReference type="GO" id="GO:0005634">
    <property type="term" value="C:nucleus"/>
    <property type="evidence" value="ECO:0007669"/>
    <property type="project" value="UniProtKB-SubCell"/>
</dbReference>
<evidence type="ECO:0000256" key="1">
    <source>
        <dbReference type="ARBA" id="ARBA00004123"/>
    </source>
</evidence>
<comment type="catalytic activity">
    <reaction evidence="8">
        <text>L-lysyl-[protein] + acetyl-CoA = N(6)-acetyl-L-lysyl-[protein] + CoA + H(+)</text>
        <dbReference type="Rhea" id="RHEA:45948"/>
        <dbReference type="Rhea" id="RHEA-COMP:9752"/>
        <dbReference type="Rhea" id="RHEA-COMP:10731"/>
        <dbReference type="ChEBI" id="CHEBI:15378"/>
        <dbReference type="ChEBI" id="CHEBI:29969"/>
        <dbReference type="ChEBI" id="CHEBI:57287"/>
        <dbReference type="ChEBI" id="CHEBI:57288"/>
        <dbReference type="ChEBI" id="CHEBI:61930"/>
        <dbReference type="EC" id="2.3.1.48"/>
    </reaction>
</comment>
<dbReference type="SUPFAM" id="SSF55729">
    <property type="entry name" value="Acyl-CoA N-acyltransferases (Nat)"/>
    <property type="match status" value="1"/>
</dbReference>
<sequence length="412" mass="47759">MANTIVSNTSQRYGDFLVDGVKAISLTFVSDISEMSLVTKYQPEFVYRHFGDNETIFGYKDLSVTLYHTDASMYFYPKISYTEEISSVDNQFKPDNILEKLSTQLPVEQVNVLCQTGAIFKSRLDDQKNFEPFGVLLSKLTFGGAEFQMWMVNKSTEAFDAYLARVQTLAFWYIEGVEHTDNSDPCWQHYFLYESKQGFDGRLHLSLAGYASTVRFYHYPDKIRCRIAQILILPQYSGRGVGARFLKEIYSDLVHDPAVIDITAEAPAESFIRTRDFVNCCNCSTLREFQASNLKNGFSEEMKCAALTRFKINPKQARRVYEILRLLHTNIWDVKAMEQYESYVKRRLEKPFKRSIRDWKKLLTVLDNCDYSAVVASHLNEEQEAAKLEQLYQDELANYKIVINRLVNFNQV</sequence>
<comment type="subcellular location">
    <subcellularLocation>
        <location evidence="1">Nucleus</location>
    </subcellularLocation>
</comment>
<dbReference type="AlphaFoldDB" id="A0A0N5CP55"/>
<keyword evidence="12" id="KW-1185">Reference proteome</keyword>
<evidence type="ECO:0000313" key="11">
    <source>
        <dbReference type="EMBL" id="VDM97712.1"/>
    </source>
</evidence>
<evidence type="ECO:0000256" key="2">
    <source>
        <dbReference type="ARBA" id="ARBA00010543"/>
    </source>
</evidence>
<reference evidence="11 12" key="2">
    <citation type="submission" date="2018-11" db="EMBL/GenBank/DDBJ databases">
        <authorList>
            <consortium name="Pathogen Informatics"/>
        </authorList>
    </citation>
    <scope>NUCLEOTIDE SEQUENCE [LARGE SCALE GENOMIC DNA]</scope>
</reference>
<accession>A0A0N5CP55</accession>
<dbReference type="Pfam" id="PF21183">
    <property type="entry name" value="HAT1_C"/>
    <property type="match status" value="1"/>
</dbReference>
<evidence type="ECO:0000256" key="5">
    <source>
        <dbReference type="ARBA" id="ARBA00022679"/>
    </source>
</evidence>
<dbReference type="InterPro" id="IPR013523">
    <property type="entry name" value="Hist_AcTrfase_HAT1_C"/>
</dbReference>
<dbReference type="PANTHER" id="PTHR12046">
    <property type="entry name" value="HISTONE ACETYLTRANSFERASE TYPE B CATALYTIC SUBUNIT"/>
    <property type="match status" value="1"/>
</dbReference>
<feature type="domain" description="Histone acetyltransferase type B catalytic subunit C-terminal" evidence="10">
    <location>
        <begin position="275"/>
        <end position="326"/>
    </location>
</feature>
<evidence type="ECO:0000313" key="13">
    <source>
        <dbReference type="WBParaSite" id="TCLT_0000198701-mRNA-1"/>
    </source>
</evidence>
<evidence type="ECO:0000259" key="9">
    <source>
        <dbReference type="Pfam" id="PF10394"/>
    </source>
</evidence>
<dbReference type="GO" id="GO:0031509">
    <property type="term" value="P:subtelomeric heterochromatin formation"/>
    <property type="evidence" value="ECO:0007669"/>
    <property type="project" value="InterPro"/>
</dbReference>
<evidence type="ECO:0000259" key="10">
    <source>
        <dbReference type="Pfam" id="PF21183"/>
    </source>
</evidence>
<dbReference type="CDD" id="cd04301">
    <property type="entry name" value="NAT_SF"/>
    <property type="match status" value="1"/>
</dbReference>
<feature type="domain" description="Histone acetyl transferase HAT1 N-terminal" evidence="9">
    <location>
        <begin position="17"/>
        <end position="175"/>
    </location>
</feature>
<proteinExistence type="inferred from homology"/>
<dbReference type="GO" id="GO:0004402">
    <property type="term" value="F:histone acetyltransferase activity"/>
    <property type="evidence" value="ECO:0007669"/>
    <property type="project" value="InterPro"/>
</dbReference>
<dbReference type="WBParaSite" id="TCLT_0000198701-mRNA-1">
    <property type="protein sequence ID" value="TCLT_0000198701-mRNA-1"/>
    <property type="gene ID" value="TCLT_0000198701"/>
</dbReference>
<dbReference type="Proteomes" id="UP000276776">
    <property type="component" value="Unassembled WGS sequence"/>
</dbReference>
<dbReference type="Gene3D" id="3.90.360.10">
    <property type="entry name" value="Histone acetyl transferase 1 (HAT1), N-terminal domain"/>
    <property type="match status" value="1"/>
</dbReference>
<dbReference type="EMBL" id="UYYF01000328">
    <property type="protein sequence ID" value="VDM97712.1"/>
    <property type="molecule type" value="Genomic_DNA"/>
</dbReference>
<dbReference type="Pfam" id="PF10394">
    <property type="entry name" value="Hat1_N"/>
    <property type="match status" value="1"/>
</dbReference>
<dbReference type="OMA" id="WTCDAND"/>
<comment type="similarity">
    <text evidence="2">Belongs to the HAT1 family.</text>
</comment>
<keyword evidence="5" id="KW-0808">Transferase</keyword>